<proteinExistence type="predicted"/>
<gene>
    <name evidence="1" type="ORF">RHMOL_Rhmol03G0101900</name>
</gene>
<dbReference type="EMBL" id="CM046390">
    <property type="protein sequence ID" value="KAI8563292.1"/>
    <property type="molecule type" value="Genomic_DNA"/>
</dbReference>
<keyword evidence="2" id="KW-1185">Reference proteome</keyword>
<sequence length="168" mass="18481">MNIPADYEEILKMRSLVQAWLEYVIGDGSNTLESVLMNGSLTATSSRSSLWRTTLATKRPILLNPNHDIKKTKSNPNQKTSKCKGVRRRRRRRKTLADCSDGEEGDEFGGEGYWGGGGWMREEMLAGKEAGEGTEGEKGGVVRVLKQGPGIPLWTMPNGWALGSSHCV</sequence>
<organism evidence="1 2">
    <name type="scientific">Rhododendron molle</name>
    <name type="common">Chinese azalea</name>
    <name type="synonym">Azalea mollis</name>
    <dbReference type="NCBI Taxonomy" id="49168"/>
    <lineage>
        <taxon>Eukaryota</taxon>
        <taxon>Viridiplantae</taxon>
        <taxon>Streptophyta</taxon>
        <taxon>Embryophyta</taxon>
        <taxon>Tracheophyta</taxon>
        <taxon>Spermatophyta</taxon>
        <taxon>Magnoliopsida</taxon>
        <taxon>eudicotyledons</taxon>
        <taxon>Gunneridae</taxon>
        <taxon>Pentapetalae</taxon>
        <taxon>asterids</taxon>
        <taxon>Ericales</taxon>
        <taxon>Ericaceae</taxon>
        <taxon>Ericoideae</taxon>
        <taxon>Rhodoreae</taxon>
        <taxon>Rhododendron</taxon>
    </lineage>
</organism>
<comment type="caution">
    <text evidence="1">The sequence shown here is derived from an EMBL/GenBank/DDBJ whole genome shotgun (WGS) entry which is preliminary data.</text>
</comment>
<name>A0ACC0PF04_RHOML</name>
<accession>A0ACC0PF04</accession>
<evidence type="ECO:0000313" key="2">
    <source>
        <dbReference type="Proteomes" id="UP001062846"/>
    </source>
</evidence>
<dbReference type="Proteomes" id="UP001062846">
    <property type="component" value="Chromosome 3"/>
</dbReference>
<evidence type="ECO:0000313" key="1">
    <source>
        <dbReference type="EMBL" id="KAI8563292.1"/>
    </source>
</evidence>
<reference evidence="1" key="1">
    <citation type="submission" date="2022-02" db="EMBL/GenBank/DDBJ databases">
        <title>Plant Genome Project.</title>
        <authorList>
            <person name="Zhang R.-G."/>
        </authorList>
    </citation>
    <scope>NUCLEOTIDE SEQUENCE</scope>
    <source>
        <strain evidence="1">AT1</strain>
    </source>
</reference>
<protein>
    <submittedName>
        <fullName evidence="1">Uncharacterized protein</fullName>
    </submittedName>
</protein>